<evidence type="ECO:0000313" key="11">
    <source>
        <dbReference type="Proteomes" id="UP000249518"/>
    </source>
</evidence>
<evidence type="ECO:0000256" key="1">
    <source>
        <dbReference type="ARBA" id="ARBA00004141"/>
    </source>
</evidence>
<evidence type="ECO:0000259" key="8">
    <source>
        <dbReference type="Pfam" id="PF01694"/>
    </source>
</evidence>
<proteinExistence type="inferred from homology"/>
<comment type="similarity">
    <text evidence="2">Belongs to the peptidase S54 family.</text>
</comment>
<comment type="caution">
    <text evidence="10">The sequence shown here is derived from an EMBL/GenBank/DDBJ whole genome shotgun (WGS) entry which is preliminary data.</text>
</comment>
<dbReference type="Pfam" id="PF01694">
    <property type="entry name" value="Rhomboid"/>
    <property type="match status" value="1"/>
</dbReference>
<feature type="domain" description="DUF6576" evidence="9">
    <location>
        <begin position="253"/>
        <end position="284"/>
    </location>
</feature>
<evidence type="ECO:0000256" key="3">
    <source>
        <dbReference type="ARBA" id="ARBA00022692"/>
    </source>
</evidence>
<keyword evidence="11" id="KW-1185">Reference proteome</keyword>
<dbReference type="GO" id="GO:0006508">
    <property type="term" value="P:proteolysis"/>
    <property type="evidence" value="ECO:0007669"/>
    <property type="project" value="UniProtKB-KW"/>
</dbReference>
<gene>
    <name evidence="10" type="ORF">B0I10_11454</name>
</gene>
<keyword evidence="10" id="KW-0645">Protease</keyword>
<dbReference type="InterPro" id="IPR035952">
    <property type="entry name" value="Rhomboid-like_sf"/>
</dbReference>
<evidence type="ECO:0000256" key="2">
    <source>
        <dbReference type="ARBA" id="ARBA00009045"/>
    </source>
</evidence>
<dbReference type="InterPro" id="IPR050925">
    <property type="entry name" value="Rhomboid_protease_S54"/>
</dbReference>
<feature type="transmembrane region" description="Helical" evidence="7">
    <location>
        <begin position="67"/>
        <end position="91"/>
    </location>
</feature>
<feature type="transmembrane region" description="Helical" evidence="7">
    <location>
        <begin position="21"/>
        <end position="47"/>
    </location>
</feature>
<accession>A0A328WR03</accession>
<dbReference type="OrthoDB" id="680602at2"/>
<dbReference type="InterPro" id="IPR046483">
    <property type="entry name" value="DUF6576"/>
</dbReference>
<keyword evidence="5 7" id="KW-1133">Transmembrane helix</keyword>
<keyword evidence="6 7" id="KW-0472">Membrane</keyword>
<feature type="transmembrane region" description="Helical" evidence="7">
    <location>
        <begin position="135"/>
        <end position="153"/>
    </location>
</feature>
<dbReference type="SUPFAM" id="SSF144091">
    <property type="entry name" value="Rhomboid-like"/>
    <property type="match status" value="1"/>
</dbReference>
<dbReference type="RefSeq" id="WP_112086953.1">
    <property type="nucleotide sequence ID" value="NZ_QLSV01000014.1"/>
</dbReference>
<dbReference type="AlphaFoldDB" id="A0A328WR03"/>
<reference evidence="10 11" key="1">
    <citation type="submission" date="2018-06" db="EMBL/GenBank/DDBJ databases">
        <title>Genomic Encyclopedia of Type Strains, Phase III (KMG-III): the genomes of soil and plant-associated and newly described type strains.</title>
        <authorList>
            <person name="Whitman W."/>
        </authorList>
    </citation>
    <scope>NUCLEOTIDE SEQUENCE [LARGE SCALE GENOMIC DNA]</scope>
    <source>
        <strain evidence="10 11">CGMCC 1.12504</strain>
    </source>
</reference>
<dbReference type="Gene3D" id="1.20.1540.10">
    <property type="entry name" value="Rhomboid-like"/>
    <property type="match status" value="1"/>
</dbReference>
<feature type="domain" description="Peptidase S54 rhomboid" evidence="8">
    <location>
        <begin position="63"/>
        <end position="205"/>
    </location>
</feature>
<sequence length="290" mass="32639">MSILKDLKQQYLMGGVTEKLIYWNIGLFAVPMIFSGILSLFGITFNYVHYVSLSSNPSDLLWKPWSIISYAFFHAGIFHILFNLIILNFVGRLFMTFFTQKQLLSLYLMGAIFAGLIYIVSYLIFPALINQNAQMVGASGAIMAVLFATATYAPYMQVRLLLIGNVKMWHIAFFYLVVDLISLPFSNVGGHIAHLGGALFGYLYSSQLKNGTDITKPFTSFVDGLVNLVRGRKSAPFKKVHKNETYAKPKRAAKDKTQQQIDEILDKISKSGYDSLTKEEKEFLFKAGKS</sequence>
<evidence type="ECO:0000256" key="6">
    <source>
        <dbReference type="ARBA" id="ARBA00023136"/>
    </source>
</evidence>
<dbReference type="InterPro" id="IPR022764">
    <property type="entry name" value="Peptidase_S54_rhomboid_dom"/>
</dbReference>
<comment type="subcellular location">
    <subcellularLocation>
        <location evidence="1">Membrane</location>
        <topology evidence="1">Multi-pass membrane protein</topology>
    </subcellularLocation>
</comment>
<evidence type="ECO:0000256" key="7">
    <source>
        <dbReference type="SAM" id="Phobius"/>
    </source>
</evidence>
<dbReference type="GO" id="GO:0004252">
    <property type="term" value="F:serine-type endopeptidase activity"/>
    <property type="evidence" value="ECO:0007669"/>
    <property type="project" value="InterPro"/>
</dbReference>
<dbReference type="EMBL" id="QLSV01000014">
    <property type="protein sequence ID" value="RAR46837.1"/>
    <property type="molecule type" value="Genomic_DNA"/>
</dbReference>
<dbReference type="PANTHER" id="PTHR43731">
    <property type="entry name" value="RHOMBOID PROTEASE"/>
    <property type="match status" value="1"/>
</dbReference>
<keyword evidence="4" id="KW-0378">Hydrolase</keyword>
<dbReference type="Proteomes" id="UP000249518">
    <property type="component" value="Unassembled WGS sequence"/>
</dbReference>
<name>A0A328WR03_9FLAO</name>
<evidence type="ECO:0000256" key="5">
    <source>
        <dbReference type="ARBA" id="ARBA00022989"/>
    </source>
</evidence>
<evidence type="ECO:0000256" key="4">
    <source>
        <dbReference type="ARBA" id="ARBA00022801"/>
    </source>
</evidence>
<dbReference type="GO" id="GO:0016020">
    <property type="term" value="C:membrane"/>
    <property type="evidence" value="ECO:0007669"/>
    <property type="project" value="UniProtKB-SubCell"/>
</dbReference>
<protein>
    <submittedName>
        <fullName evidence="10">Membrane associated rhomboid family serine protease</fullName>
    </submittedName>
</protein>
<keyword evidence="3 7" id="KW-0812">Transmembrane</keyword>
<organism evidence="10 11">
    <name type="scientific">Flavobacterium lacus</name>
    <dbReference type="NCBI Taxonomy" id="1353778"/>
    <lineage>
        <taxon>Bacteria</taxon>
        <taxon>Pseudomonadati</taxon>
        <taxon>Bacteroidota</taxon>
        <taxon>Flavobacteriia</taxon>
        <taxon>Flavobacteriales</taxon>
        <taxon>Flavobacteriaceae</taxon>
        <taxon>Flavobacterium</taxon>
    </lineage>
</organism>
<evidence type="ECO:0000313" key="10">
    <source>
        <dbReference type="EMBL" id="RAR46837.1"/>
    </source>
</evidence>
<feature type="transmembrane region" description="Helical" evidence="7">
    <location>
        <begin position="103"/>
        <end position="129"/>
    </location>
</feature>
<evidence type="ECO:0000259" key="9">
    <source>
        <dbReference type="Pfam" id="PF20216"/>
    </source>
</evidence>
<dbReference type="Pfam" id="PF20216">
    <property type="entry name" value="DUF6576"/>
    <property type="match status" value="1"/>
</dbReference>
<dbReference type="PANTHER" id="PTHR43731:SF14">
    <property type="entry name" value="PRESENILIN-ASSOCIATED RHOMBOID-LIKE PROTEIN, MITOCHONDRIAL"/>
    <property type="match status" value="1"/>
</dbReference>